<dbReference type="PANTHER" id="PTHR43312:SF1">
    <property type="entry name" value="NADP-DEPENDENT OXIDOREDUCTASE DOMAIN-CONTAINING PROTEIN"/>
    <property type="match status" value="1"/>
</dbReference>
<dbReference type="InterPro" id="IPR036812">
    <property type="entry name" value="NAD(P)_OxRdtase_dom_sf"/>
</dbReference>
<evidence type="ECO:0000313" key="3">
    <source>
        <dbReference type="Proteomes" id="UP001152872"/>
    </source>
</evidence>
<dbReference type="EMBL" id="VBTY01000047">
    <property type="protein sequence ID" value="MDG3494446.1"/>
    <property type="molecule type" value="Genomic_DNA"/>
</dbReference>
<keyword evidence="3" id="KW-1185">Reference proteome</keyword>
<reference evidence="2" key="1">
    <citation type="submission" date="2019-05" db="EMBL/GenBank/DDBJ databases">
        <title>Whole genome sequencing of Pseudanabaena catenata USMAC16.</title>
        <authorList>
            <person name="Khan Z."/>
            <person name="Omar W.M."/>
            <person name="Convey P."/>
            <person name="Merican F."/>
            <person name="Najimudin N."/>
        </authorList>
    </citation>
    <scope>NUCLEOTIDE SEQUENCE</scope>
    <source>
        <strain evidence="2">USMAC16</strain>
    </source>
</reference>
<sequence length="288" mass="32701">MSRLALGTAQFGMSYGIANKQGKINFISATEILAYAYAAGIDTLDTAIAYGDSEQCLGSIGVKSWKVISKLPKMPESTPDILNWVKQKVLGSLTRLQLPKLYGLLLHHPEQLLSIEGKNLYNALMLLKEEELVNKIGVSIYSVNEIELLLSQFELDLVQVPCNILDRNLVESGWLYHLKELGIEIHVRSVFLQGLLLMNTQNRPSKFNHWQALWYQWDEWLKSSNISAIDACLNYVLSFPEISKIVVGIDTLCQFKEILNVKEMNLQVPDFLFCNDPYLIHPSNWNNL</sequence>
<protein>
    <submittedName>
        <fullName evidence="2">Aldo/keto reductase</fullName>
    </submittedName>
</protein>
<dbReference type="RefSeq" id="WP_009626522.1">
    <property type="nucleotide sequence ID" value="NZ_VBTY01000047.1"/>
</dbReference>
<dbReference type="Proteomes" id="UP001152872">
    <property type="component" value="Unassembled WGS sequence"/>
</dbReference>
<evidence type="ECO:0000313" key="2">
    <source>
        <dbReference type="EMBL" id="MDG3494446.1"/>
    </source>
</evidence>
<dbReference type="Gene3D" id="3.20.20.100">
    <property type="entry name" value="NADP-dependent oxidoreductase domain"/>
    <property type="match status" value="1"/>
</dbReference>
<proteinExistence type="predicted"/>
<gene>
    <name evidence="2" type="ORF">FEV09_07725</name>
</gene>
<dbReference type="PANTHER" id="PTHR43312">
    <property type="entry name" value="D-THREO-ALDOSE 1-DEHYDROGENASE"/>
    <property type="match status" value="1"/>
</dbReference>
<dbReference type="InterPro" id="IPR053135">
    <property type="entry name" value="AKR2_Oxidoreductase"/>
</dbReference>
<name>A0A9X4RHG4_9CYAN</name>
<dbReference type="CDD" id="cd19097">
    <property type="entry name" value="AKR_unchar"/>
    <property type="match status" value="1"/>
</dbReference>
<dbReference type="SUPFAM" id="SSF51430">
    <property type="entry name" value="NAD(P)-linked oxidoreductase"/>
    <property type="match status" value="1"/>
</dbReference>
<evidence type="ECO:0000259" key="1">
    <source>
        <dbReference type="Pfam" id="PF00248"/>
    </source>
</evidence>
<dbReference type="InterPro" id="IPR023210">
    <property type="entry name" value="NADP_OxRdtase_dom"/>
</dbReference>
<accession>A0A9X4RHG4</accession>
<comment type="caution">
    <text evidence="2">The sequence shown here is derived from an EMBL/GenBank/DDBJ whole genome shotgun (WGS) entry which is preliminary data.</text>
</comment>
<feature type="domain" description="NADP-dependent oxidoreductase" evidence="1">
    <location>
        <begin position="3"/>
        <end position="266"/>
    </location>
</feature>
<organism evidence="2 3">
    <name type="scientific">Pseudanabaena catenata USMAC16</name>
    <dbReference type="NCBI Taxonomy" id="1855837"/>
    <lineage>
        <taxon>Bacteria</taxon>
        <taxon>Bacillati</taxon>
        <taxon>Cyanobacteriota</taxon>
        <taxon>Cyanophyceae</taxon>
        <taxon>Pseudanabaenales</taxon>
        <taxon>Pseudanabaenaceae</taxon>
        <taxon>Pseudanabaena</taxon>
    </lineage>
</organism>
<dbReference type="AlphaFoldDB" id="A0A9X4RHG4"/>
<dbReference type="Pfam" id="PF00248">
    <property type="entry name" value="Aldo_ket_red"/>
    <property type="match status" value="1"/>
</dbReference>